<dbReference type="PANTHER" id="PTHR46696">
    <property type="entry name" value="P450, PUTATIVE (EUROFUNG)-RELATED"/>
    <property type="match status" value="1"/>
</dbReference>
<dbReference type="PANTHER" id="PTHR46696:SF1">
    <property type="entry name" value="CYTOCHROME P450 YJIB-RELATED"/>
    <property type="match status" value="1"/>
</dbReference>
<evidence type="ECO:0000256" key="1">
    <source>
        <dbReference type="ARBA" id="ARBA00010617"/>
    </source>
</evidence>
<keyword evidence="6 7" id="KW-0503">Monooxygenase</keyword>
<reference evidence="8 9" key="1">
    <citation type="submission" date="2019-01" db="EMBL/GenBank/DDBJ databases">
        <title>Draft genome sequence of Dictyobacter sp. Uno17.</title>
        <authorList>
            <person name="Wang C.M."/>
            <person name="Zheng Y."/>
            <person name="Sakai Y."/>
            <person name="Abe K."/>
            <person name="Yokota A."/>
            <person name="Yabe S."/>
        </authorList>
    </citation>
    <scope>NUCLEOTIDE SEQUENCE [LARGE SCALE GENOMIC DNA]</scope>
    <source>
        <strain evidence="8 9">Uno17</strain>
    </source>
</reference>
<evidence type="ECO:0000313" key="8">
    <source>
        <dbReference type="EMBL" id="GCF10622.1"/>
    </source>
</evidence>
<dbReference type="GO" id="GO:0020037">
    <property type="term" value="F:heme binding"/>
    <property type="evidence" value="ECO:0007669"/>
    <property type="project" value="InterPro"/>
</dbReference>
<keyword evidence="3 7" id="KW-0479">Metal-binding</keyword>
<protein>
    <submittedName>
        <fullName evidence="8">Cytochrome P450</fullName>
    </submittedName>
</protein>
<dbReference type="Pfam" id="PF00067">
    <property type="entry name" value="p450"/>
    <property type="match status" value="1"/>
</dbReference>
<comment type="caution">
    <text evidence="8">The sequence shown here is derived from an EMBL/GenBank/DDBJ whole genome shotgun (WGS) entry which is preliminary data.</text>
</comment>
<dbReference type="PROSITE" id="PS00086">
    <property type="entry name" value="CYTOCHROME_P450"/>
    <property type="match status" value="1"/>
</dbReference>
<organism evidence="8 9">
    <name type="scientific">Dictyobacter arantiisoli</name>
    <dbReference type="NCBI Taxonomy" id="2014874"/>
    <lineage>
        <taxon>Bacteria</taxon>
        <taxon>Bacillati</taxon>
        <taxon>Chloroflexota</taxon>
        <taxon>Ktedonobacteria</taxon>
        <taxon>Ktedonobacterales</taxon>
        <taxon>Dictyobacteraceae</taxon>
        <taxon>Dictyobacter</taxon>
    </lineage>
</organism>
<dbReference type="PRINTS" id="PR00359">
    <property type="entry name" value="BP450"/>
</dbReference>
<gene>
    <name evidence="8" type="ORF">KDI_41860</name>
</gene>
<comment type="similarity">
    <text evidence="1 7">Belongs to the cytochrome P450 family.</text>
</comment>
<dbReference type="GO" id="GO:0016705">
    <property type="term" value="F:oxidoreductase activity, acting on paired donors, with incorporation or reduction of molecular oxygen"/>
    <property type="evidence" value="ECO:0007669"/>
    <property type="project" value="InterPro"/>
</dbReference>
<evidence type="ECO:0000256" key="7">
    <source>
        <dbReference type="RuleBase" id="RU000461"/>
    </source>
</evidence>
<sequence>MAVSQNNLLDQVLAYANRPNPYPLFAQLREHPVLAQGDGRYVVSTYKEINDILHDPRFSSDMSKCYSKEDQRVVEEEGQIPGFVFLDPPKHDWLRHQVMSKFTPDLIYSQKPRLLEVVKEALDTRRNVQQLDIVDDVAYPVPVTIICEILGVPRSDEYLFHEWSDQLILGNDTSQARNPEIRMQTLKAIKSIRTYMADLINAIKRQPREGLLSAMLHDTTNEKLMSNDELVTTSVLLLVAGHETTVNLISNSMFTLLRFPEWLERLRKEPELAAQVVEEVLRYEPPVQMLRRTSLADVTIAGVTIPKGAPIHLIIAAANRDPEHFSEPDRFNPERKDIDHLGFGGGIHYCVGAPLARLETQVTLVELARRLENPQLIDAAPPYRLGASIRAPRHLFVHYDHMRD</sequence>
<dbReference type="InterPro" id="IPR017972">
    <property type="entry name" value="Cyt_P450_CS"/>
</dbReference>
<keyword evidence="9" id="KW-1185">Reference proteome</keyword>
<keyword evidence="5 7" id="KW-0408">Iron</keyword>
<evidence type="ECO:0000256" key="3">
    <source>
        <dbReference type="ARBA" id="ARBA00022723"/>
    </source>
</evidence>
<dbReference type="GO" id="GO:0005506">
    <property type="term" value="F:iron ion binding"/>
    <property type="evidence" value="ECO:0007669"/>
    <property type="project" value="InterPro"/>
</dbReference>
<evidence type="ECO:0000256" key="2">
    <source>
        <dbReference type="ARBA" id="ARBA00022617"/>
    </source>
</evidence>
<dbReference type="InterPro" id="IPR036396">
    <property type="entry name" value="Cyt_P450_sf"/>
</dbReference>
<dbReference type="AlphaFoldDB" id="A0A5A5TH32"/>
<evidence type="ECO:0000256" key="6">
    <source>
        <dbReference type="ARBA" id="ARBA00023033"/>
    </source>
</evidence>
<dbReference type="InterPro" id="IPR002397">
    <property type="entry name" value="Cyt_P450_B"/>
</dbReference>
<dbReference type="EMBL" id="BIXY01000077">
    <property type="protein sequence ID" value="GCF10622.1"/>
    <property type="molecule type" value="Genomic_DNA"/>
</dbReference>
<evidence type="ECO:0000313" key="9">
    <source>
        <dbReference type="Proteomes" id="UP000322530"/>
    </source>
</evidence>
<name>A0A5A5TH32_9CHLR</name>
<dbReference type="Proteomes" id="UP000322530">
    <property type="component" value="Unassembled WGS sequence"/>
</dbReference>
<keyword evidence="2 7" id="KW-0349">Heme</keyword>
<dbReference type="Gene3D" id="1.10.630.10">
    <property type="entry name" value="Cytochrome P450"/>
    <property type="match status" value="1"/>
</dbReference>
<proteinExistence type="inferred from homology"/>
<accession>A0A5A5TH32</accession>
<keyword evidence="4 7" id="KW-0560">Oxidoreductase</keyword>
<dbReference type="SUPFAM" id="SSF48264">
    <property type="entry name" value="Cytochrome P450"/>
    <property type="match status" value="1"/>
</dbReference>
<evidence type="ECO:0000256" key="5">
    <source>
        <dbReference type="ARBA" id="ARBA00023004"/>
    </source>
</evidence>
<dbReference type="GO" id="GO:0004497">
    <property type="term" value="F:monooxygenase activity"/>
    <property type="evidence" value="ECO:0007669"/>
    <property type="project" value="UniProtKB-KW"/>
</dbReference>
<dbReference type="InterPro" id="IPR001128">
    <property type="entry name" value="Cyt_P450"/>
</dbReference>
<dbReference type="CDD" id="cd20625">
    <property type="entry name" value="CYP164-like"/>
    <property type="match status" value="1"/>
</dbReference>
<dbReference type="FunFam" id="1.10.630.10:FF:000018">
    <property type="entry name" value="Cytochrome P450 monooxygenase"/>
    <property type="match status" value="1"/>
</dbReference>
<evidence type="ECO:0000256" key="4">
    <source>
        <dbReference type="ARBA" id="ARBA00023002"/>
    </source>
</evidence>
<dbReference type="PRINTS" id="PR00385">
    <property type="entry name" value="P450"/>
</dbReference>